<accession>A0ABU1JIM8</accession>
<dbReference type="PRINTS" id="PR00081">
    <property type="entry name" value="GDHRDH"/>
</dbReference>
<evidence type="ECO:0000256" key="2">
    <source>
        <dbReference type="ARBA" id="ARBA00023002"/>
    </source>
</evidence>
<keyword evidence="4" id="KW-1185">Reference proteome</keyword>
<dbReference type="Pfam" id="PF00106">
    <property type="entry name" value="adh_short"/>
    <property type="match status" value="1"/>
</dbReference>
<reference evidence="3 4" key="1">
    <citation type="submission" date="2023-07" db="EMBL/GenBank/DDBJ databases">
        <title>Sorghum-associated microbial communities from plants grown in Nebraska, USA.</title>
        <authorList>
            <person name="Schachtman D."/>
        </authorList>
    </citation>
    <scope>NUCLEOTIDE SEQUENCE [LARGE SCALE GENOMIC DNA]</scope>
    <source>
        <strain evidence="3 4">584</strain>
    </source>
</reference>
<evidence type="ECO:0000256" key="1">
    <source>
        <dbReference type="ARBA" id="ARBA00006484"/>
    </source>
</evidence>
<dbReference type="PANTHER" id="PTHR44196">
    <property type="entry name" value="DEHYDROGENASE/REDUCTASE SDR FAMILY MEMBER 7B"/>
    <property type="match status" value="1"/>
</dbReference>
<dbReference type="Proteomes" id="UP001262410">
    <property type="component" value="Unassembled WGS sequence"/>
</dbReference>
<dbReference type="SUPFAM" id="SSF51735">
    <property type="entry name" value="NAD(P)-binding Rossmann-fold domains"/>
    <property type="match status" value="1"/>
</dbReference>
<dbReference type="PANTHER" id="PTHR44196:SF1">
    <property type="entry name" value="DEHYDROGENASE_REDUCTASE SDR FAMILY MEMBER 7B"/>
    <property type="match status" value="1"/>
</dbReference>
<dbReference type="EMBL" id="JAVDPW010000002">
    <property type="protein sequence ID" value="MDR6288467.1"/>
    <property type="molecule type" value="Genomic_DNA"/>
</dbReference>
<protein>
    <submittedName>
        <fullName evidence="3">NAD(P)-dependent dehydrogenase (Short-subunit alcohol dehydrogenase family)</fullName>
    </submittedName>
</protein>
<keyword evidence="2" id="KW-0560">Oxidoreductase</keyword>
<comment type="similarity">
    <text evidence="1">Belongs to the short-chain dehydrogenases/reductases (SDR) family.</text>
</comment>
<evidence type="ECO:0000313" key="4">
    <source>
        <dbReference type="Proteomes" id="UP001262410"/>
    </source>
</evidence>
<evidence type="ECO:0000313" key="3">
    <source>
        <dbReference type="EMBL" id="MDR6288467.1"/>
    </source>
</evidence>
<proteinExistence type="inferred from homology"/>
<comment type="caution">
    <text evidence="3">The sequence shown here is derived from an EMBL/GenBank/DDBJ whole genome shotgun (WGS) entry which is preliminary data.</text>
</comment>
<name>A0ABU1JIM8_9PROT</name>
<gene>
    <name evidence="3" type="ORF">E9232_000974</name>
</gene>
<sequence length="253" mass="27025">MARPADGVAWITGASSGIGRATTLRLARDGWRVACTARGAEALAALATEGPAGRLLPYPADVTDAEAVRGTVARIQAEHGPIALAILGAGTYAPDSADDFDLAAFRRIVELNLVATAACIEALLPDWRARRRGHLAVIASVAGYRGLPGAIGYSATKAGLIAMCEALRFDFRRLGLKIQLVSPGFVRTPLTDRNRFPMPFLISAEEAADRIVAGLARDGFEIAFPRRFAFALKLLRALPHTLYFPLVSRFTGK</sequence>
<dbReference type="InterPro" id="IPR002347">
    <property type="entry name" value="SDR_fam"/>
</dbReference>
<dbReference type="PROSITE" id="PS00061">
    <property type="entry name" value="ADH_SHORT"/>
    <property type="match status" value="1"/>
</dbReference>
<organism evidence="3 4">
    <name type="scientific">Inquilinus ginsengisoli</name>
    <dbReference type="NCBI Taxonomy" id="363840"/>
    <lineage>
        <taxon>Bacteria</taxon>
        <taxon>Pseudomonadati</taxon>
        <taxon>Pseudomonadota</taxon>
        <taxon>Alphaproteobacteria</taxon>
        <taxon>Rhodospirillales</taxon>
        <taxon>Rhodospirillaceae</taxon>
        <taxon>Inquilinus</taxon>
    </lineage>
</organism>
<dbReference type="RefSeq" id="WP_309792467.1">
    <property type="nucleotide sequence ID" value="NZ_JAVDPW010000002.1"/>
</dbReference>
<dbReference type="InterPro" id="IPR020904">
    <property type="entry name" value="Sc_DH/Rdtase_CS"/>
</dbReference>
<dbReference type="InterPro" id="IPR036291">
    <property type="entry name" value="NAD(P)-bd_dom_sf"/>
</dbReference>
<dbReference type="Gene3D" id="3.40.50.720">
    <property type="entry name" value="NAD(P)-binding Rossmann-like Domain"/>
    <property type="match status" value="1"/>
</dbReference>